<dbReference type="SUPFAM" id="SSF47090">
    <property type="entry name" value="PGBD-like"/>
    <property type="match status" value="1"/>
</dbReference>
<dbReference type="GO" id="GO:0015679">
    <property type="term" value="P:plasma membrane copper ion transport"/>
    <property type="evidence" value="ECO:0007669"/>
    <property type="project" value="TreeGrafter"/>
</dbReference>
<dbReference type="PATRIC" id="fig|582680.6.peg.2387"/>
<evidence type="ECO:0000259" key="3">
    <source>
        <dbReference type="Pfam" id="PF01471"/>
    </source>
</evidence>
<keyword evidence="2" id="KW-0732">Signal</keyword>
<dbReference type="PANTHER" id="PTHR30097">
    <property type="entry name" value="CATION EFFLUX SYSTEM PROTEIN CUSB"/>
    <property type="match status" value="1"/>
</dbReference>
<reference evidence="4 5" key="1">
    <citation type="submission" date="2015-02" db="EMBL/GenBank/DDBJ databases">
        <title>Draft genome sequences of ten Microbacterium spp. with emphasis on heavy metal contaminated environments.</title>
        <authorList>
            <person name="Corretto E."/>
        </authorList>
    </citation>
    <scope>NUCLEOTIDE SEQUENCE [LARGE SCALE GENOMIC DNA]</scope>
    <source>
        <strain evidence="4 5">ARN176</strain>
    </source>
</reference>
<evidence type="ECO:0000256" key="1">
    <source>
        <dbReference type="ARBA" id="ARBA00022448"/>
    </source>
</evidence>
<dbReference type="STRING" id="582680.RS86_02321"/>
<dbReference type="Pfam" id="PF01471">
    <property type="entry name" value="PG_binding_1"/>
    <property type="match status" value="1"/>
</dbReference>
<dbReference type="Gene3D" id="2.40.420.20">
    <property type="match status" value="1"/>
</dbReference>
<feature type="domain" description="Peptidoglycan binding-like" evidence="3">
    <location>
        <begin position="117"/>
        <end position="166"/>
    </location>
</feature>
<dbReference type="GO" id="GO:0060003">
    <property type="term" value="P:copper ion export"/>
    <property type="evidence" value="ECO:0007669"/>
    <property type="project" value="TreeGrafter"/>
</dbReference>
<dbReference type="AlphaFoldDB" id="A0A0F0LIQ1"/>
<dbReference type="InterPro" id="IPR036365">
    <property type="entry name" value="PGBD-like_sf"/>
</dbReference>
<feature type="chain" id="PRO_5039220432" evidence="2">
    <location>
        <begin position="22"/>
        <end position="350"/>
    </location>
</feature>
<dbReference type="Proteomes" id="UP000033740">
    <property type="component" value="Unassembled WGS sequence"/>
</dbReference>
<evidence type="ECO:0000313" key="5">
    <source>
        <dbReference type="Proteomes" id="UP000033740"/>
    </source>
</evidence>
<dbReference type="GO" id="GO:0030313">
    <property type="term" value="C:cell envelope"/>
    <property type="evidence" value="ECO:0007669"/>
    <property type="project" value="TreeGrafter"/>
</dbReference>
<accession>A0A0F0LIQ1</accession>
<dbReference type="EMBL" id="JYIX01000036">
    <property type="protein sequence ID" value="KJL32544.1"/>
    <property type="molecule type" value="Genomic_DNA"/>
</dbReference>
<name>A0A0F0LIQ1_9MICO</name>
<proteinExistence type="predicted"/>
<dbReference type="Gene3D" id="1.10.101.10">
    <property type="entry name" value="PGBD-like superfamily/PGBD"/>
    <property type="match status" value="1"/>
</dbReference>
<evidence type="ECO:0000313" key="4">
    <source>
        <dbReference type="EMBL" id="KJL32544.1"/>
    </source>
</evidence>
<dbReference type="InterPro" id="IPR036366">
    <property type="entry name" value="PGBDSf"/>
</dbReference>
<comment type="caution">
    <text evidence="4">The sequence shown here is derived from an EMBL/GenBank/DDBJ whole genome shotgun (WGS) entry which is preliminary data.</text>
</comment>
<keyword evidence="5" id="KW-1185">Reference proteome</keyword>
<protein>
    <submittedName>
        <fullName evidence="4">Putative peptidoglycan binding domain protein</fullName>
    </submittedName>
</protein>
<evidence type="ECO:0000256" key="2">
    <source>
        <dbReference type="SAM" id="SignalP"/>
    </source>
</evidence>
<dbReference type="PANTHER" id="PTHR30097:SF4">
    <property type="entry name" value="SLR6042 PROTEIN"/>
    <property type="match status" value="1"/>
</dbReference>
<dbReference type="InterPro" id="IPR002477">
    <property type="entry name" value="Peptidoglycan-bd-like"/>
</dbReference>
<gene>
    <name evidence="4" type="ORF">RS86_02321</name>
</gene>
<keyword evidence="1" id="KW-0813">Transport</keyword>
<organism evidence="4 5">
    <name type="scientific">Microbacterium azadirachtae</name>
    <dbReference type="NCBI Taxonomy" id="582680"/>
    <lineage>
        <taxon>Bacteria</taxon>
        <taxon>Bacillati</taxon>
        <taxon>Actinomycetota</taxon>
        <taxon>Actinomycetes</taxon>
        <taxon>Micrococcales</taxon>
        <taxon>Microbacteriaceae</taxon>
        <taxon>Microbacterium</taxon>
    </lineage>
</organism>
<feature type="signal peptide" evidence="2">
    <location>
        <begin position="1"/>
        <end position="21"/>
    </location>
</feature>
<dbReference type="InterPro" id="IPR051909">
    <property type="entry name" value="MFP_Cation_Efflux"/>
</dbReference>
<sequence length="350" mass="35404">MIVGAAAGVAVLLGAGAGAYAFGATPSSPPPVKKTLHVESAPIERGTLTGTTKSTGTLAYAGARDIMSGVGGVITSLPAPGTQIALGQALFAVDNVPVFLFHGDLPAWRAFEEGMSNGPDVAQLERSLAALGYFSREPDEEFTARTAEAIRAWQKATGQERTGVIDLGRVVFSVGDVRVAAVKAPVGAQLGPGSPVLGVTALDKKVDVDLKLADQQLATVGGKVTIDLPSGKSTDGTIASVGVPTEKESGAGKTVVIPVVVALSDPASVGPLQQASVTVNFPSEARENVLSVPVGALQALDGNRFGVEIVDPRSGKTTRVPVTTGLFAGGRVEITGPGIDEGQKVVVPGS</sequence>